<dbReference type="AlphaFoldDB" id="A0A5C8HWL7"/>
<dbReference type="RefSeq" id="WP_147895541.1">
    <property type="nucleotide sequence ID" value="NZ_BAAANR010000001.1"/>
</dbReference>
<dbReference type="Proteomes" id="UP000321034">
    <property type="component" value="Unassembled WGS sequence"/>
</dbReference>
<keyword evidence="1" id="KW-1133">Transmembrane helix</keyword>
<evidence type="ECO:0000256" key="1">
    <source>
        <dbReference type="SAM" id="Phobius"/>
    </source>
</evidence>
<keyword evidence="2" id="KW-0378">Hydrolase</keyword>
<gene>
    <name evidence="2" type="ORF">FVP77_16125</name>
</gene>
<organism evidence="2 3">
    <name type="scientific">Microbacterium hatanonis</name>
    <dbReference type="NCBI Taxonomy" id="404366"/>
    <lineage>
        <taxon>Bacteria</taxon>
        <taxon>Bacillati</taxon>
        <taxon>Actinomycetota</taxon>
        <taxon>Actinomycetes</taxon>
        <taxon>Micrococcales</taxon>
        <taxon>Microbacteriaceae</taxon>
        <taxon>Microbacterium</taxon>
    </lineage>
</organism>
<feature type="transmembrane region" description="Helical" evidence="1">
    <location>
        <begin position="20"/>
        <end position="38"/>
    </location>
</feature>
<keyword evidence="2" id="KW-0255">Endonuclease</keyword>
<proteinExistence type="predicted"/>
<keyword evidence="2" id="KW-0540">Nuclease</keyword>
<dbReference type="OrthoDB" id="5126451at2"/>
<sequence length="194" mass="20545">MSDRVLSRVIRRETHSPRTVAMAVAVVLVILALIYVGLEIVLDLLSQPALLIAPADALAQLADVPGLQPSGTVIGIGVLVAVVGLVFLVLSLTPGRLSKHRMDIGDRAIIVDNGVLAASLAQRISDEAGIPRDHITVGVAHRVVDVVITPDAGLPIDASRVRLIADEEMAGYRLTPPVKTVVKIAAPKEQEFSR</sequence>
<protein>
    <submittedName>
        <fullName evidence="2">DNA/RNA endonuclease G</fullName>
    </submittedName>
</protein>
<name>A0A5C8HWL7_9MICO</name>
<dbReference type="GO" id="GO:0004519">
    <property type="term" value="F:endonuclease activity"/>
    <property type="evidence" value="ECO:0007669"/>
    <property type="project" value="UniProtKB-KW"/>
</dbReference>
<keyword evidence="3" id="KW-1185">Reference proteome</keyword>
<accession>A0A5C8HWL7</accession>
<keyword evidence="1" id="KW-0812">Transmembrane</keyword>
<keyword evidence="1" id="KW-0472">Membrane</keyword>
<dbReference type="EMBL" id="VRSV01000002">
    <property type="protein sequence ID" value="TXK10367.1"/>
    <property type="molecule type" value="Genomic_DNA"/>
</dbReference>
<reference evidence="2 3" key="1">
    <citation type="submission" date="2019-08" db="EMBL/GenBank/DDBJ databases">
        <authorList>
            <person name="Dong K."/>
        </authorList>
    </citation>
    <scope>NUCLEOTIDE SEQUENCE [LARGE SCALE GENOMIC DNA]</scope>
    <source>
        <strain evidence="2 3">JCM14558</strain>
    </source>
</reference>
<evidence type="ECO:0000313" key="3">
    <source>
        <dbReference type="Proteomes" id="UP000321034"/>
    </source>
</evidence>
<feature type="transmembrane region" description="Helical" evidence="1">
    <location>
        <begin position="73"/>
        <end position="92"/>
    </location>
</feature>
<evidence type="ECO:0000313" key="2">
    <source>
        <dbReference type="EMBL" id="TXK10367.1"/>
    </source>
</evidence>
<comment type="caution">
    <text evidence="2">The sequence shown here is derived from an EMBL/GenBank/DDBJ whole genome shotgun (WGS) entry which is preliminary data.</text>
</comment>